<protein>
    <submittedName>
        <fullName evidence="2">Uncharacterized protein</fullName>
    </submittedName>
</protein>
<evidence type="ECO:0000313" key="1">
    <source>
        <dbReference type="EMBL" id="SDG16906.1"/>
    </source>
</evidence>
<keyword evidence="4" id="KW-1185">Reference proteome</keyword>
<dbReference type="AlphaFoldDB" id="A0A1I0CE00"/>
<gene>
    <name evidence="1" type="ORF">SAMN04488598_1555</name>
    <name evidence="2" type="ORF">SAMN04515652_1358</name>
</gene>
<evidence type="ECO:0000313" key="4">
    <source>
        <dbReference type="Proteomes" id="UP000199519"/>
    </source>
</evidence>
<accession>A0A1I0CE00</accession>
<organism evidence="2 3">
    <name type="scientific">Halanaerobium congolense</name>
    <dbReference type="NCBI Taxonomy" id="54121"/>
    <lineage>
        <taxon>Bacteria</taxon>
        <taxon>Bacillati</taxon>
        <taxon>Bacillota</taxon>
        <taxon>Clostridia</taxon>
        <taxon>Halanaerobiales</taxon>
        <taxon>Halanaerobiaceae</taxon>
        <taxon>Halanaerobium</taxon>
    </lineage>
</organism>
<evidence type="ECO:0000313" key="2">
    <source>
        <dbReference type="EMBL" id="SET17798.1"/>
    </source>
</evidence>
<name>A0A1I0CE00_9FIRM</name>
<proteinExistence type="predicted"/>
<dbReference type="Proteomes" id="UP000199519">
    <property type="component" value="Unassembled WGS sequence"/>
</dbReference>
<reference evidence="3 4" key="1">
    <citation type="submission" date="2016-10" db="EMBL/GenBank/DDBJ databases">
        <authorList>
            <person name="Varghese N."/>
            <person name="Submissions S."/>
        </authorList>
    </citation>
    <scope>NUCLEOTIDE SEQUENCE [LARGE SCALE GENOMIC DNA]</scope>
    <source>
        <strain evidence="1 4">WG2</strain>
        <strain evidence="2 3">WG5</strain>
    </source>
</reference>
<dbReference type="RefSeq" id="WP_089720663.1">
    <property type="nucleotide sequence ID" value="NZ_FNBJ01000055.1"/>
</dbReference>
<evidence type="ECO:0000313" key="3">
    <source>
        <dbReference type="Proteomes" id="UP000198612"/>
    </source>
</evidence>
<dbReference type="Proteomes" id="UP000198612">
    <property type="component" value="Unassembled WGS sequence"/>
</dbReference>
<dbReference type="EMBL" id="FNBJ01000055">
    <property type="protein sequence ID" value="SDG16906.1"/>
    <property type="molecule type" value="Genomic_DNA"/>
</dbReference>
<sequence>MKESQKKLINSLYETLIKINEEGLNDDQFYEWISENYFFENNLEEIIHEIKKAKTKIKN</sequence>
<dbReference type="EMBL" id="FOHG01000035">
    <property type="protein sequence ID" value="SET17798.1"/>
    <property type="molecule type" value="Genomic_DNA"/>
</dbReference>